<dbReference type="EMBL" id="PEVA01000009">
    <property type="protein sequence ID" value="PIV08929.1"/>
    <property type="molecule type" value="Genomic_DNA"/>
</dbReference>
<dbReference type="Proteomes" id="UP000230119">
    <property type="component" value="Unassembled WGS sequence"/>
</dbReference>
<dbReference type="PANTHER" id="PTHR46564:SF1">
    <property type="entry name" value="TRANSPOSASE"/>
    <property type="match status" value="1"/>
</dbReference>
<dbReference type="InterPro" id="IPR038717">
    <property type="entry name" value="Tc1-like_DDE_dom"/>
</dbReference>
<feature type="domain" description="Winged helix-turn helix" evidence="2">
    <location>
        <begin position="66"/>
        <end position="122"/>
    </location>
</feature>
<protein>
    <submittedName>
        <fullName evidence="3">IS630 family transposase</fullName>
    </submittedName>
</protein>
<dbReference type="AlphaFoldDB" id="A0A2M7BTW2"/>
<dbReference type="NCBIfam" id="NF033545">
    <property type="entry name" value="transpos_IS630"/>
    <property type="match status" value="1"/>
</dbReference>
<dbReference type="InterPro" id="IPR047655">
    <property type="entry name" value="Transpos_IS630-like"/>
</dbReference>
<evidence type="ECO:0000259" key="2">
    <source>
        <dbReference type="Pfam" id="PF13592"/>
    </source>
</evidence>
<reference evidence="4" key="1">
    <citation type="submission" date="2017-09" db="EMBL/GenBank/DDBJ databases">
        <title>Depth-based differentiation of microbial function through sediment-hosted aquifers and enrichment of novel symbionts in the deep terrestrial subsurface.</title>
        <authorList>
            <person name="Probst A.J."/>
            <person name="Ladd B."/>
            <person name="Jarett J.K."/>
            <person name="Geller-Mcgrath D.E."/>
            <person name="Sieber C.M.K."/>
            <person name="Emerson J.B."/>
            <person name="Anantharaman K."/>
            <person name="Thomas B.C."/>
            <person name="Malmstrom R."/>
            <person name="Stieglmeier M."/>
            <person name="Klingl A."/>
            <person name="Woyke T."/>
            <person name="Ryan C.M."/>
            <person name="Banfield J.F."/>
        </authorList>
    </citation>
    <scope>NUCLEOTIDE SEQUENCE [LARGE SCALE GENOMIC DNA]</scope>
</reference>
<evidence type="ECO:0000313" key="3">
    <source>
        <dbReference type="EMBL" id="PIV08929.1"/>
    </source>
</evidence>
<gene>
    <name evidence="3" type="ORF">COS52_00210</name>
</gene>
<dbReference type="InterPro" id="IPR036397">
    <property type="entry name" value="RNaseH_sf"/>
</dbReference>
<dbReference type="SUPFAM" id="SSF46689">
    <property type="entry name" value="Homeodomain-like"/>
    <property type="match status" value="1"/>
</dbReference>
<evidence type="ECO:0000313" key="4">
    <source>
        <dbReference type="Proteomes" id="UP000230119"/>
    </source>
</evidence>
<proteinExistence type="predicted"/>
<sequence>MVHFGFTFGQISQVLLLDEVTLRRYVEKFKTKSIEGLLECRYSGGQTRLTIIQEQALRLFLKDNTKRTAKEIADHILKTYGFRFSVIGVTKLLHRLGFSYKKPKIIPGKADIEKQAEFLKKYREIKSKLKENDQVYFVDSTHPTHNTRASYGWILKGNENDKFVKTNSGRDRINLNGALNLKNHSAIVLSEKTINKFATIKLLNRLCRKHKTGKIHLVLDNASHHHAKIVKLWIKKHRRFKLDFLPPYSPNLNLIERLWRFFHQKVLWNRYFETFDEFKKTSLKFFRNLDSYKEELSTLMTDNFQTIPNLKLQT</sequence>
<dbReference type="InterPro" id="IPR025959">
    <property type="entry name" value="Winged_HTH_dom"/>
</dbReference>
<organism evidence="3 4">
    <name type="scientific">Candidatus Roizmanbacteria bacterium CG03_land_8_20_14_0_80_39_12</name>
    <dbReference type="NCBI Taxonomy" id="1974847"/>
    <lineage>
        <taxon>Bacteria</taxon>
        <taxon>Candidatus Roizmaniibacteriota</taxon>
    </lineage>
</organism>
<accession>A0A2M7BTW2</accession>
<dbReference type="Pfam" id="PF13358">
    <property type="entry name" value="DDE_3"/>
    <property type="match status" value="1"/>
</dbReference>
<feature type="domain" description="Tc1-like transposase DDE" evidence="1">
    <location>
        <begin position="134"/>
        <end position="279"/>
    </location>
</feature>
<evidence type="ECO:0000259" key="1">
    <source>
        <dbReference type="Pfam" id="PF13358"/>
    </source>
</evidence>
<comment type="caution">
    <text evidence="3">The sequence shown here is derived from an EMBL/GenBank/DDBJ whole genome shotgun (WGS) entry which is preliminary data.</text>
</comment>
<dbReference type="InterPro" id="IPR009057">
    <property type="entry name" value="Homeodomain-like_sf"/>
</dbReference>
<dbReference type="Pfam" id="PF13592">
    <property type="entry name" value="HTH_33"/>
    <property type="match status" value="1"/>
</dbReference>
<dbReference type="GO" id="GO:0003676">
    <property type="term" value="F:nucleic acid binding"/>
    <property type="evidence" value="ECO:0007669"/>
    <property type="project" value="InterPro"/>
</dbReference>
<dbReference type="Gene3D" id="3.30.420.10">
    <property type="entry name" value="Ribonuclease H-like superfamily/Ribonuclease H"/>
    <property type="match status" value="1"/>
</dbReference>
<name>A0A2M7BTW2_9BACT</name>
<dbReference type="PANTHER" id="PTHR46564">
    <property type="entry name" value="TRANSPOSASE"/>
    <property type="match status" value="1"/>
</dbReference>